<organism evidence="1 2">
    <name type="scientific">Burkholderia phage Maja</name>
    <dbReference type="NCBI Taxonomy" id="2767571"/>
    <lineage>
        <taxon>Viruses</taxon>
        <taxon>Duplodnaviria</taxon>
        <taxon>Heunggongvirae</taxon>
        <taxon>Uroviricota</taxon>
        <taxon>Caudoviricetes</taxon>
        <taxon>Lindbergviridae</taxon>
        <taxon>Gladiolivirus</taxon>
        <taxon>Gladiolivirus maja</taxon>
    </lineage>
</organism>
<evidence type="ECO:0000313" key="1">
    <source>
        <dbReference type="EMBL" id="QOV06320.1"/>
    </source>
</evidence>
<name>A0A7S6R7B6_9CAUD</name>
<accession>A0A7S6R7B6</accession>
<proteinExistence type="predicted"/>
<evidence type="ECO:0000313" key="2">
    <source>
        <dbReference type="Proteomes" id="UP000593952"/>
    </source>
</evidence>
<protein>
    <submittedName>
        <fullName evidence="1">Uncharacterized protein</fullName>
    </submittedName>
</protein>
<gene>
    <name evidence="1" type="ORF">CPT_Maja_100</name>
</gene>
<sequence length="112" mass="13094">MKLNELQIELLKRVRERFAAIDCDRKSLYICLELKEVAIEVRKELSDFKAIFAAEDIAFAITGALDGRNAMEAWLVIHYPKAFKVSLHEQYRIMYHARCAWLDRMIETGECV</sequence>
<dbReference type="Proteomes" id="UP000593952">
    <property type="component" value="Segment"/>
</dbReference>
<reference evidence="1 2" key="1">
    <citation type="submission" date="2020-07" db="EMBL/GenBank/DDBJ databases">
        <title>Complete genome sequence of Burkholderia gladioli phage Maja.</title>
        <authorList>
            <person name="Yu Z."/>
            <person name="Yao G.W."/>
            <person name="Guadalupe Vizoso-Pinto M."/>
            <person name="Sun L."/>
            <person name="Le T."/>
            <person name="Gonzalez C."/>
            <person name="Young R."/>
            <person name="Liu M."/>
        </authorList>
    </citation>
    <scope>NUCLEOTIDE SEQUENCE [LARGE SCALE GENOMIC DNA]</scope>
</reference>
<dbReference type="EMBL" id="MT708549">
    <property type="protein sequence ID" value="QOV06320.1"/>
    <property type="molecule type" value="Genomic_DNA"/>
</dbReference>
<keyword evidence="2" id="KW-1185">Reference proteome</keyword>